<organism evidence="5 6">
    <name type="scientific">Fibrivirga algicola</name>
    <dbReference type="NCBI Taxonomy" id="2950420"/>
    <lineage>
        <taxon>Bacteria</taxon>
        <taxon>Pseudomonadati</taxon>
        <taxon>Bacteroidota</taxon>
        <taxon>Cytophagia</taxon>
        <taxon>Cytophagales</taxon>
        <taxon>Spirosomataceae</taxon>
        <taxon>Fibrivirga</taxon>
    </lineage>
</organism>
<comment type="caution">
    <text evidence="5">The sequence shown here is derived from an EMBL/GenBank/DDBJ whole genome shotgun (WGS) entry which is preliminary data.</text>
</comment>
<dbReference type="PRINTS" id="PR00032">
    <property type="entry name" value="HTHARAC"/>
</dbReference>
<dbReference type="InterPro" id="IPR020449">
    <property type="entry name" value="Tscrpt_reg_AraC-type_HTH"/>
</dbReference>
<dbReference type="Gene3D" id="3.30.70.100">
    <property type="match status" value="1"/>
</dbReference>
<evidence type="ECO:0000259" key="4">
    <source>
        <dbReference type="PROSITE" id="PS01124"/>
    </source>
</evidence>
<protein>
    <submittedName>
        <fullName evidence="5">AraC family transcriptional regulator</fullName>
    </submittedName>
</protein>
<feature type="domain" description="HTH araC/xylS-type" evidence="4">
    <location>
        <begin position="98"/>
        <end position="177"/>
    </location>
</feature>
<reference evidence="6" key="1">
    <citation type="submission" date="2019-09" db="EMBL/GenBank/DDBJ databases">
        <authorList>
            <person name="Jung D.-H."/>
        </authorList>
    </citation>
    <scope>NUCLEOTIDE SEQUENCE [LARGE SCALE GENOMIC DNA]</scope>
    <source>
        <strain evidence="6">JA-25</strain>
    </source>
</reference>
<dbReference type="InterPro" id="IPR006121">
    <property type="entry name" value="HMA_dom"/>
</dbReference>
<evidence type="ECO:0000256" key="1">
    <source>
        <dbReference type="ARBA" id="ARBA00023015"/>
    </source>
</evidence>
<keyword evidence="2" id="KW-0238">DNA-binding</keyword>
<dbReference type="SMART" id="SM00342">
    <property type="entry name" value="HTH_ARAC"/>
    <property type="match status" value="1"/>
</dbReference>
<dbReference type="InterPro" id="IPR018062">
    <property type="entry name" value="HTH_AraC-typ_CS"/>
</dbReference>
<dbReference type="SUPFAM" id="SSF46689">
    <property type="entry name" value="Homeodomain-like"/>
    <property type="match status" value="1"/>
</dbReference>
<name>A0ABX0QDX6_9BACT</name>
<keyword evidence="3" id="KW-0804">Transcription</keyword>
<gene>
    <name evidence="5" type="ORF">F7231_04675</name>
</gene>
<sequence>MTELHIKGMVCDRCRRTVERDLKQLGLETGTVELGRVEVVTWPDTVSRDAIRDTLRTEGFDLIDDPKSSLVEQIKLLLVNEVHHVHKRPDSQNMSDFLSQKLGYDYSYLSQLFSSQAGTTIERFLIAQKVERAKELLQDGQQTIADIAYELGYSSVPHFTNQFRNLVGQTPAQYRKTPTGRQALDTV</sequence>
<keyword evidence="6" id="KW-1185">Reference proteome</keyword>
<dbReference type="InterPro" id="IPR018060">
    <property type="entry name" value="HTH_AraC"/>
</dbReference>
<dbReference type="Proteomes" id="UP000606008">
    <property type="component" value="Unassembled WGS sequence"/>
</dbReference>
<proteinExistence type="predicted"/>
<dbReference type="PANTHER" id="PTHR43280:SF2">
    <property type="entry name" value="HTH-TYPE TRANSCRIPTIONAL REGULATOR EXSA"/>
    <property type="match status" value="1"/>
</dbReference>
<dbReference type="EMBL" id="WAEL01000001">
    <property type="protein sequence ID" value="NID09456.1"/>
    <property type="molecule type" value="Genomic_DNA"/>
</dbReference>
<evidence type="ECO:0000313" key="5">
    <source>
        <dbReference type="EMBL" id="NID09456.1"/>
    </source>
</evidence>
<dbReference type="PROSITE" id="PS00041">
    <property type="entry name" value="HTH_ARAC_FAMILY_1"/>
    <property type="match status" value="1"/>
</dbReference>
<dbReference type="Pfam" id="PF12833">
    <property type="entry name" value="HTH_18"/>
    <property type="match status" value="1"/>
</dbReference>
<dbReference type="InterPro" id="IPR009057">
    <property type="entry name" value="Homeodomain-like_sf"/>
</dbReference>
<accession>A0ABX0QDX6</accession>
<evidence type="ECO:0000313" key="6">
    <source>
        <dbReference type="Proteomes" id="UP000606008"/>
    </source>
</evidence>
<keyword evidence="1" id="KW-0805">Transcription regulation</keyword>
<dbReference type="RefSeq" id="WP_166691070.1">
    <property type="nucleotide sequence ID" value="NZ_WAEL01000001.1"/>
</dbReference>
<dbReference type="PROSITE" id="PS01124">
    <property type="entry name" value="HTH_ARAC_FAMILY_2"/>
    <property type="match status" value="1"/>
</dbReference>
<evidence type="ECO:0000256" key="2">
    <source>
        <dbReference type="ARBA" id="ARBA00023125"/>
    </source>
</evidence>
<dbReference type="Gene3D" id="1.10.10.60">
    <property type="entry name" value="Homeodomain-like"/>
    <property type="match status" value="2"/>
</dbReference>
<dbReference type="CDD" id="cd00371">
    <property type="entry name" value="HMA"/>
    <property type="match status" value="1"/>
</dbReference>
<dbReference type="InterPro" id="IPR036163">
    <property type="entry name" value="HMA_dom_sf"/>
</dbReference>
<reference evidence="6" key="2">
    <citation type="submission" date="2023-07" db="EMBL/GenBank/DDBJ databases">
        <authorList>
            <person name="Jung D.-H."/>
        </authorList>
    </citation>
    <scope>NUCLEOTIDE SEQUENCE [LARGE SCALE GENOMIC DNA]</scope>
    <source>
        <strain evidence="6">JA-25</strain>
    </source>
</reference>
<evidence type="ECO:0000256" key="3">
    <source>
        <dbReference type="ARBA" id="ARBA00023163"/>
    </source>
</evidence>
<dbReference type="SUPFAM" id="SSF55008">
    <property type="entry name" value="HMA, heavy metal-associated domain"/>
    <property type="match status" value="1"/>
</dbReference>
<dbReference type="PANTHER" id="PTHR43280">
    <property type="entry name" value="ARAC-FAMILY TRANSCRIPTIONAL REGULATOR"/>
    <property type="match status" value="1"/>
</dbReference>